<feature type="compositionally biased region" description="Basic and acidic residues" evidence="1">
    <location>
        <begin position="539"/>
        <end position="549"/>
    </location>
</feature>
<evidence type="ECO:0000256" key="1">
    <source>
        <dbReference type="SAM" id="MobiDB-lite"/>
    </source>
</evidence>
<dbReference type="Proteomes" id="UP001193920">
    <property type="component" value="Unassembled WGS sequence"/>
</dbReference>
<dbReference type="RefSeq" id="WP_323868651.1">
    <property type="nucleotide sequence ID" value="NZ_JACXBF010000128.1"/>
</dbReference>
<dbReference type="GO" id="GO:0005886">
    <property type="term" value="C:plasma membrane"/>
    <property type="evidence" value="ECO:0007669"/>
    <property type="project" value="TreeGrafter"/>
</dbReference>
<dbReference type="EMBL" id="JACXBF010000128">
    <property type="protein sequence ID" value="MBD2800088.1"/>
    <property type="molecule type" value="Genomic_DNA"/>
</dbReference>
<sequence length="574" mass="64200">MKWLRKCFATLLLLFILAVITLYIVLQTHWGAKQLSQWLSKQGHYQVSIESISHSWLQPATLAFSHVDIRDKQSDFSLSANTINLDFKWQHLLTLQNFHRLILQQGTLVLSERQLPPPLQADILQLNQMDIQLNTPNIHVEGKNITGGITPWSPTASSPFGNGQYQFSANTLHLNGVPIENVMMQGRYHDKSLIIDTFGATFLQGAISGDGQWLPNGGWQWNNFLINDIRWQSPMTLNALKEKITHLPPIHVKDLNITNAKLQGKNWSIDYLNSTIKNLGLVNGSWDAEDGLVDFNVMNMVFNNAEFSDTLGKLHFSGNTLAVSNLTTRYQKGFFNIQSEWDRQNRQLTIKDSSVTGLFYILPSTWLNDLTQAAPEWISALKLQDITFNNTLLIDTNPRFPFQLTTLSGHIDTMNILKNGHWGLWNGQASLQATGGTFNKIELRHPYIQLHATDDKITIDKLNAFTGDGLLKATGTAEQQTAHTPFKLAFRGMNVDLSLLPHWGWQPLNIQGEGNFSLSVTGDLSADDIEQTINGTLDADNKSSDKESQSIKQGLISTSHSSPTADSTGTPSTE</sequence>
<feature type="compositionally biased region" description="Polar residues" evidence="1">
    <location>
        <begin position="550"/>
        <end position="574"/>
    </location>
</feature>
<accession>A0AAW3YUT8</accession>
<reference evidence="2" key="1">
    <citation type="submission" date="2020-09" db="EMBL/GenBank/DDBJ databases">
        <authorList>
            <person name="Palma L."/>
            <person name="Caballero P."/>
            <person name="Berry C."/>
            <person name="Del Valle E."/>
        </authorList>
    </citation>
    <scope>NUCLEOTIDE SEQUENCE</scope>
    <source>
        <strain evidence="2">M</strain>
    </source>
</reference>
<proteinExistence type="predicted"/>
<organism evidence="2">
    <name type="scientific">Xenorhabdus szentirmaii</name>
    <dbReference type="NCBI Taxonomy" id="290112"/>
    <lineage>
        <taxon>Bacteria</taxon>
        <taxon>Pseudomonadati</taxon>
        <taxon>Pseudomonadota</taxon>
        <taxon>Gammaproteobacteria</taxon>
        <taxon>Enterobacterales</taxon>
        <taxon>Morganellaceae</taxon>
        <taxon>Xenorhabdus</taxon>
    </lineage>
</organism>
<reference evidence="2" key="2">
    <citation type="journal article" date="2024" name="Toxins">
        <title>Genome Sequence Analysis of Native Xenorhabdus Strains Isolated from Entomopathogenic Nematodes in Argentina.</title>
        <authorList>
            <person name="Palma L."/>
            <person name="Frizzo L."/>
            <person name="Kaiser S."/>
            <person name="Berry C."/>
            <person name="Caballero P."/>
            <person name="Bode H.B."/>
            <person name="Del Valle E.E."/>
        </authorList>
    </citation>
    <scope>NUCLEOTIDE SEQUENCE</scope>
    <source>
        <strain evidence="2">M</strain>
    </source>
</reference>
<comment type="caution">
    <text evidence="2">The sequence shown here is derived from an EMBL/GenBank/DDBJ whole genome shotgun (WGS) entry which is preliminary data.</text>
</comment>
<feature type="region of interest" description="Disordered" evidence="1">
    <location>
        <begin position="535"/>
        <end position="574"/>
    </location>
</feature>
<name>A0AAW3YUT8_9GAMM</name>
<protein>
    <submittedName>
        <fullName evidence="2">AsmA family protein</fullName>
    </submittedName>
</protein>
<evidence type="ECO:0000313" key="2">
    <source>
        <dbReference type="EMBL" id="MBD2800088.1"/>
    </source>
</evidence>
<dbReference type="GO" id="GO:0090313">
    <property type="term" value="P:regulation of protein targeting to membrane"/>
    <property type="evidence" value="ECO:0007669"/>
    <property type="project" value="TreeGrafter"/>
</dbReference>
<dbReference type="PANTHER" id="PTHR30441:SF4">
    <property type="entry name" value="PROTEIN ASMA"/>
    <property type="match status" value="1"/>
</dbReference>
<gene>
    <name evidence="2" type="ORF">ID854_06355</name>
</gene>
<dbReference type="InterPro" id="IPR052894">
    <property type="entry name" value="AsmA-related"/>
</dbReference>
<dbReference type="PANTHER" id="PTHR30441">
    <property type="entry name" value="DUF748 DOMAIN-CONTAINING PROTEIN"/>
    <property type="match status" value="1"/>
</dbReference>
<dbReference type="AlphaFoldDB" id="A0AAW3YUT8"/>